<sequence>MNQNKETLITVLSLIITLGILGGGYWFFTQQPKDNASNPLSSPTSNNQPLSSNTPLPSPPSPSEVTAFTPPTRFPKEPPLRLMVQLAWYWSTKP</sequence>
<evidence type="ECO:0000313" key="3">
    <source>
        <dbReference type="EMBL" id="CCQ69014.1"/>
    </source>
</evidence>
<dbReference type="EMBL" id="CAQN01000880">
    <property type="protein sequence ID" value="CCQ69014.1"/>
    <property type="molecule type" value="Genomic_DNA"/>
</dbReference>
<evidence type="ECO:0000256" key="1">
    <source>
        <dbReference type="SAM" id="MobiDB-lite"/>
    </source>
</evidence>
<feature type="transmembrane region" description="Helical" evidence="2">
    <location>
        <begin position="7"/>
        <end position="28"/>
    </location>
</feature>
<keyword evidence="2" id="KW-0812">Transmembrane</keyword>
<proteinExistence type="predicted"/>
<comment type="caution">
    <text evidence="3">The sequence shown here is derived from an EMBL/GenBank/DDBJ whole genome shotgun (WGS) entry which is preliminary data.</text>
</comment>
<evidence type="ECO:0000313" key="4">
    <source>
        <dbReference type="Proteomes" id="UP000018130"/>
    </source>
</evidence>
<reference evidence="3 4" key="2">
    <citation type="submission" date="2013-09" db="EMBL/GenBank/DDBJ databases">
        <title>Whole genome comparison of six Crocosphaera watsonii strains with differing phenotypes.</title>
        <authorList>
            <person name="Bench S.R."/>
            <person name="Heller P."/>
            <person name="Frank I."/>
            <person name="Arciniega M."/>
            <person name="Shilova I.N."/>
            <person name="Zehr J.P."/>
        </authorList>
    </citation>
    <scope>NUCLEOTIDE SEQUENCE [LARGE SCALE GENOMIC DNA]</scope>
    <source>
        <strain evidence="3 4">WH 0402</strain>
    </source>
</reference>
<feature type="compositionally biased region" description="Low complexity" evidence="1">
    <location>
        <begin position="37"/>
        <end position="55"/>
    </location>
</feature>
<protein>
    <submittedName>
        <fullName evidence="3">Homolog of ABC-type phosphate transport system substrate-binding protein SphX/PstS</fullName>
    </submittedName>
</protein>
<name>T2JVA9_CROWT</name>
<evidence type="ECO:0000256" key="2">
    <source>
        <dbReference type="SAM" id="Phobius"/>
    </source>
</evidence>
<dbReference type="AlphaFoldDB" id="T2JVA9"/>
<reference evidence="3 4" key="1">
    <citation type="submission" date="2013-01" db="EMBL/GenBank/DDBJ databases">
        <authorList>
            <person name="Bench S."/>
        </authorList>
    </citation>
    <scope>NUCLEOTIDE SEQUENCE [LARGE SCALE GENOMIC DNA]</scope>
    <source>
        <strain evidence="3 4">WH 0402</strain>
    </source>
</reference>
<keyword evidence="2" id="KW-0472">Membrane</keyword>
<accession>T2JVA9</accession>
<organism evidence="3 4">
    <name type="scientific">Crocosphaera watsonii WH 0402</name>
    <dbReference type="NCBI Taxonomy" id="1284629"/>
    <lineage>
        <taxon>Bacteria</taxon>
        <taxon>Bacillati</taxon>
        <taxon>Cyanobacteriota</taxon>
        <taxon>Cyanophyceae</taxon>
        <taxon>Oscillatoriophycideae</taxon>
        <taxon>Chroococcales</taxon>
        <taxon>Aphanothecaceae</taxon>
        <taxon>Crocosphaera</taxon>
    </lineage>
</organism>
<gene>
    <name evidence="3" type="ORF">CWATWH0402_6235</name>
</gene>
<dbReference type="Proteomes" id="UP000018130">
    <property type="component" value="Unassembled WGS sequence"/>
</dbReference>
<keyword evidence="2" id="KW-1133">Transmembrane helix</keyword>
<feature type="region of interest" description="Disordered" evidence="1">
    <location>
        <begin position="32"/>
        <end position="74"/>
    </location>
</feature>